<evidence type="ECO:0000313" key="13">
    <source>
        <dbReference type="EMBL" id="PWH06787.1"/>
    </source>
</evidence>
<evidence type="ECO:0000256" key="1">
    <source>
        <dbReference type="ARBA" id="ARBA00005898"/>
    </source>
</evidence>
<dbReference type="GO" id="GO:0071555">
    <property type="term" value="P:cell wall organization"/>
    <property type="evidence" value="ECO:0007669"/>
    <property type="project" value="UniProtKB-KW"/>
</dbReference>
<keyword evidence="7" id="KW-0963">Cytoplasm</keyword>
<feature type="short sequence motif" description="Meso-diaminopimelate recognition motif" evidence="7">
    <location>
        <begin position="440"/>
        <end position="443"/>
    </location>
</feature>
<dbReference type="HAMAP" id="MF_00208">
    <property type="entry name" value="MurE"/>
    <property type="match status" value="1"/>
</dbReference>
<dbReference type="InterPro" id="IPR035911">
    <property type="entry name" value="MurE/MurF_N"/>
</dbReference>
<keyword evidence="6 7" id="KW-0961">Cell wall biogenesis/degradation</keyword>
<dbReference type="GO" id="GO:0051301">
    <property type="term" value="P:cell division"/>
    <property type="evidence" value="ECO:0007669"/>
    <property type="project" value="UniProtKB-KW"/>
</dbReference>
<dbReference type="EC" id="6.3.2.13" evidence="7"/>
<feature type="binding site" evidence="7">
    <location>
        <position position="222"/>
    </location>
    <ligand>
        <name>UDP-N-acetyl-alpha-D-muramoyl-L-alanyl-D-glutamate</name>
        <dbReference type="ChEBI" id="CHEBI:83900"/>
    </ligand>
</feature>
<dbReference type="GO" id="GO:0005524">
    <property type="term" value="F:ATP binding"/>
    <property type="evidence" value="ECO:0007669"/>
    <property type="project" value="UniProtKB-UniRule"/>
</dbReference>
<dbReference type="SUPFAM" id="SSF63418">
    <property type="entry name" value="MurE/MurF N-terminal domain"/>
    <property type="match status" value="1"/>
</dbReference>
<evidence type="ECO:0000256" key="8">
    <source>
        <dbReference type="RuleBase" id="RU004135"/>
    </source>
</evidence>
<dbReference type="InterPro" id="IPR036565">
    <property type="entry name" value="Mur-like_cat_sf"/>
</dbReference>
<dbReference type="InterPro" id="IPR005761">
    <property type="entry name" value="UDP-N-AcMur-Glu-dNH2Pim_ligase"/>
</dbReference>
<keyword evidence="4 7" id="KW-0573">Peptidoglycan synthesis</keyword>
<dbReference type="Pfam" id="PF02875">
    <property type="entry name" value="Mur_ligase_C"/>
    <property type="match status" value="1"/>
</dbReference>
<dbReference type="InterPro" id="IPR013221">
    <property type="entry name" value="Mur_ligase_cen"/>
</dbReference>
<comment type="pathway">
    <text evidence="7 8">Cell wall biogenesis; peptidoglycan biosynthesis.</text>
</comment>
<keyword evidence="7" id="KW-0460">Magnesium</keyword>
<feature type="domain" description="Mur ligase central" evidence="12">
    <location>
        <begin position="138"/>
        <end position="344"/>
    </location>
</feature>
<comment type="subcellular location">
    <subcellularLocation>
        <location evidence="7 8">Cytoplasm</location>
    </subcellularLocation>
</comment>
<dbReference type="UniPathway" id="UPA00219"/>
<comment type="caution">
    <text evidence="13">The sequence shown here is derived from an EMBL/GenBank/DDBJ whole genome shotgun (WGS) entry which is preliminary data.</text>
</comment>
<feature type="binding site" evidence="7">
    <location>
        <position position="497"/>
    </location>
    <ligand>
        <name>meso-2,6-diaminopimelate</name>
        <dbReference type="ChEBI" id="CHEBI:57791"/>
    </ligand>
</feature>
<evidence type="ECO:0000256" key="6">
    <source>
        <dbReference type="ARBA" id="ARBA00023316"/>
    </source>
</evidence>
<feature type="domain" description="Mur ligase N-terminal catalytic" evidence="10">
    <location>
        <begin position="53"/>
        <end position="125"/>
    </location>
</feature>
<keyword evidence="2 7" id="KW-0132">Cell division</keyword>
<feature type="binding site" evidence="7">
    <location>
        <position position="57"/>
    </location>
    <ligand>
        <name>UDP-N-acetyl-alpha-D-muramoyl-L-alanyl-D-glutamate</name>
        <dbReference type="ChEBI" id="CHEBI:83900"/>
    </ligand>
</feature>
<comment type="similarity">
    <text evidence="1 7">Belongs to the MurCDEF family. MurE subfamily.</text>
</comment>
<dbReference type="GO" id="GO:0000287">
    <property type="term" value="F:magnesium ion binding"/>
    <property type="evidence" value="ECO:0007669"/>
    <property type="project" value="UniProtKB-UniRule"/>
</dbReference>
<keyword evidence="7" id="KW-0067">ATP-binding</keyword>
<feature type="domain" description="Mur ligase C-terminal" evidence="11">
    <location>
        <begin position="367"/>
        <end position="495"/>
    </location>
</feature>
<dbReference type="InterPro" id="IPR000713">
    <property type="entry name" value="Mur_ligase_N"/>
</dbReference>
<dbReference type="Gene3D" id="3.40.1390.10">
    <property type="entry name" value="MurE/MurF, N-terminal domain"/>
    <property type="match status" value="1"/>
</dbReference>
<dbReference type="Gene3D" id="3.90.190.20">
    <property type="entry name" value="Mur ligase, C-terminal domain"/>
    <property type="match status" value="1"/>
</dbReference>
<dbReference type="AlphaFoldDB" id="A0A2U2RLN3"/>
<feature type="binding site" evidence="7">
    <location>
        <begin position="187"/>
        <end position="188"/>
    </location>
    <ligand>
        <name>UDP-N-acetyl-alpha-D-muramoyl-L-alanyl-D-glutamate</name>
        <dbReference type="ChEBI" id="CHEBI:83900"/>
    </ligand>
</feature>
<comment type="catalytic activity">
    <reaction evidence="7">
        <text>UDP-N-acetyl-alpha-D-muramoyl-L-alanyl-D-glutamate + meso-2,6-diaminopimelate + ATP = UDP-N-acetyl-alpha-D-muramoyl-L-alanyl-gamma-D-glutamyl-meso-2,6-diaminopimelate + ADP + phosphate + H(+)</text>
        <dbReference type="Rhea" id="RHEA:23676"/>
        <dbReference type="ChEBI" id="CHEBI:15378"/>
        <dbReference type="ChEBI" id="CHEBI:30616"/>
        <dbReference type="ChEBI" id="CHEBI:43474"/>
        <dbReference type="ChEBI" id="CHEBI:57791"/>
        <dbReference type="ChEBI" id="CHEBI:83900"/>
        <dbReference type="ChEBI" id="CHEBI:83905"/>
        <dbReference type="ChEBI" id="CHEBI:456216"/>
        <dbReference type="EC" id="6.3.2.13"/>
    </reaction>
</comment>
<dbReference type="GO" id="GO:0008765">
    <property type="term" value="F:UDP-N-acetylmuramoylalanyl-D-glutamate-2,6-diaminopimelate ligase activity"/>
    <property type="evidence" value="ECO:0007669"/>
    <property type="project" value="UniProtKB-UniRule"/>
</dbReference>
<evidence type="ECO:0000259" key="11">
    <source>
        <dbReference type="Pfam" id="PF02875"/>
    </source>
</evidence>
<evidence type="ECO:0000256" key="5">
    <source>
        <dbReference type="ARBA" id="ARBA00023306"/>
    </source>
</evidence>
<dbReference type="NCBIfam" id="NF001124">
    <property type="entry name" value="PRK00139.1-2"/>
    <property type="match status" value="1"/>
</dbReference>
<dbReference type="Pfam" id="PF01225">
    <property type="entry name" value="Mur_ligase"/>
    <property type="match status" value="1"/>
</dbReference>
<dbReference type="NCBIfam" id="TIGR01085">
    <property type="entry name" value="murE"/>
    <property type="match status" value="1"/>
</dbReference>
<dbReference type="NCBIfam" id="NF001126">
    <property type="entry name" value="PRK00139.1-4"/>
    <property type="match status" value="1"/>
</dbReference>
<keyword evidence="5 7" id="KW-0131">Cell cycle</keyword>
<dbReference type="SUPFAM" id="SSF53623">
    <property type="entry name" value="MurD-like peptide ligases, catalytic domain"/>
    <property type="match status" value="1"/>
</dbReference>
<feature type="binding site" evidence="7">
    <location>
        <position position="416"/>
    </location>
    <ligand>
        <name>meso-2,6-diaminopimelate</name>
        <dbReference type="ChEBI" id="CHEBI:57791"/>
    </ligand>
</feature>
<proteinExistence type="inferred from homology"/>
<keyword evidence="3 7" id="KW-0133">Cell shape</keyword>
<comment type="function">
    <text evidence="7">Catalyzes the addition of meso-diaminopimelic acid to the nucleotide precursor UDP-N-acetylmuramoyl-L-alanyl-D-glutamate (UMAG) in the biosynthesis of bacterial cell-wall peptidoglycan.</text>
</comment>
<sequence>MVTPAEGTEGAPGAEEVVPPRPRRAAGLSAGDLARLLDAEVVGPVTEEALQGATLDSRSVRPGDLYCALPGARTHGARFAGQAAEAGALAALTDPVGAQECVRAGLTALVLDDPRTATAAAAAEVYGRPAQQLTTIGVTGTNGKTSVTTMLQRALLELAVPVGMIGTSGTEYHDGDGRDVRIGTVRTTPEAPDVQGILARMLEDDVAVCAMEVSSHAMVLHRADEILFDVACFTNLSQDHLDFHPTMEDYFRAKASLFAPEHARRGVVCVDDEWGARLAGEARIPVTTFTTDPRREADVVVEQVEASGFGSDFTVRMPGGERHRLSSQIPGMPYVANTVAVMLLLAAIGHDGEHVRETVSRAGVVPGRMELVAEHPVRGVVDFSHTEDALAKTLATLRAVPGTRRLIAVIGAGGDRDRGKRPHMGAVAADLADVVIITDDNPRSEDPASIREQVRAGIDGSTTADVHVVAGRENAIDLACELADVGDTILLAGKGAEKGQTIGDTVLPFDDRVQLRRRLAGSDAAPAARGADSPTPRDDEGL</sequence>
<comment type="caution">
    <text evidence="7">Lacks conserved residue(s) required for the propagation of feature annotation.</text>
</comment>
<comment type="PTM">
    <text evidence="7">Carboxylation is probably crucial for Mg(2+) binding and, consequently, for the gamma-phosphate positioning of ATP.</text>
</comment>
<dbReference type="GO" id="GO:0009252">
    <property type="term" value="P:peptidoglycan biosynthetic process"/>
    <property type="evidence" value="ECO:0007669"/>
    <property type="project" value="UniProtKB-UniRule"/>
</dbReference>
<dbReference type="InterPro" id="IPR036615">
    <property type="entry name" value="Mur_ligase_C_dom_sf"/>
</dbReference>
<feature type="modified residue" description="N6-carboxylysine" evidence="7">
    <location>
        <position position="254"/>
    </location>
</feature>
<feature type="region of interest" description="Disordered" evidence="9">
    <location>
        <begin position="1"/>
        <end position="23"/>
    </location>
</feature>
<dbReference type="GO" id="GO:0005737">
    <property type="term" value="C:cytoplasm"/>
    <property type="evidence" value="ECO:0007669"/>
    <property type="project" value="UniProtKB-SubCell"/>
</dbReference>
<evidence type="ECO:0000259" key="10">
    <source>
        <dbReference type="Pfam" id="PF01225"/>
    </source>
</evidence>
<dbReference type="SUPFAM" id="SSF53244">
    <property type="entry name" value="MurD-like peptide ligases, peptide-binding domain"/>
    <property type="match status" value="1"/>
</dbReference>
<feature type="binding site" evidence="7">
    <location>
        <begin position="440"/>
        <end position="443"/>
    </location>
    <ligand>
        <name>meso-2,6-diaminopimelate</name>
        <dbReference type="ChEBI" id="CHEBI:57791"/>
    </ligand>
</feature>
<comment type="cofactor">
    <cofactor evidence="7">
        <name>Mg(2+)</name>
        <dbReference type="ChEBI" id="CHEBI:18420"/>
    </cofactor>
</comment>
<evidence type="ECO:0000256" key="4">
    <source>
        <dbReference type="ARBA" id="ARBA00022984"/>
    </source>
</evidence>
<feature type="compositionally biased region" description="Low complexity" evidence="9">
    <location>
        <begin position="521"/>
        <end position="534"/>
    </location>
</feature>
<accession>A0A2U2RLN3</accession>
<dbReference type="OrthoDB" id="9800958at2"/>
<dbReference type="GO" id="GO:0008360">
    <property type="term" value="P:regulation of cell shape"/>
    <property type="evidence" value="ECO:0007669"/>
    <property type="project" value="UniProtKB-KW"/>
</dbReference>
<gene>
    <name evidence="7" type="primary">murE</name>
    <name evidence="13" type="ORF">DEO23_07685</name>
</gene>
<feature type="compositionally biased region" description="Low complexity" evidence="9">
    <location>
        <begin position="1"/>
        <end position="16"/>
    </location>
</feature>
<evidence type="ECO:0000256" key="9">
    <source>
        <dbReference type="SAM" id="MobiDB-lite"/>
    </source>
</evidence>
<evidence type="ECO:0000256" key="3">
    <source>
        <dbReference type="ARBA" id="ARBA00022960"/>
    </source>
</evidence>
<feature type="region of interest" description="Disordered" evidence="9">
    <location>
        <begin position="518"/>
        <end position="542"/>
    </location>
</feature>
<feature type="binding site" evidence="7">
    <location>
        <position position="55"/>
    </location>
    <ligand>
        <name>UDP-N-acetyl-alpha-D-muramoyl-L-alanyl-D-glutamate</name>
        <dbReference type="ChEBI" id="CHEBI:83900"/>
    </ligand>
</feature>
<feature type="binding site" evidence="7">
    <location>
        <position position="493"/>
    </location>
    <ligand>
        <name>meso-2,6-diaminopimelate</name>
        <dbReference type="ChEBI" id="CHEBI:57791"/>
    </ligand>
</feature>
<organism evidence="13 14">
    <name type="scientific">Brachybacterium endophyticum</name>
    <dbReference type="NCBI Taxonomy" id="2182385"/>
    <lineage>
        <taxon>Bacteria</taxon>
        <taxon>Bacillati</taxon>
        <taxon>Actinomycetota</taxon>
        <taxon>Actinomycetes</taxon>
        <taxon>Micrococcales</taxon>
        <taxon>Dermabacteraceae</taxon>
        <taxon>Brachybacterium</taxon>
    </lineage>
</organism>
<dbReference type="Pfam" id="PF08245">
    <property type="entry name" value="Mur_ligase_M"/>
    <property type="match status" value="1"/>
</dbReference>
<keyword evidence="7" id="KW-0547">Nucleotide-binding</keyword>
<dbReference type="PANTHER" id="PTHR23135:SF4">
    <property type="entry name" value="UDP-N-ACETYLMURAMOYL-L-ALANYL-D-GLUTAMATE--2,6-DIAMINOPIMELATE LIGASE MURE HOMOLOG, CHLOROPLASTIC"/>
    <property type="match status" value="1"/>
</dbReference>
<keyword evidence="7 13" id="KW-0436">Ligase</keyword>
<evidence type="ECO:0000259" key="12">
    <source>
        <dbReference type="Pfam" id="PF08245"/>
    </source>
</evidence>
<dbReference type="InterPro" id="IPR004101">
    <property type="entry name" value="Mur_ligase_C"/>
</dbReference>
<dbReference type="EMBL" id="QFKX01000002">
    <property type="protein sequence ID" value="PWH06787.1"/>
    <property type="molecule type" value="Genomic_DNA"/>
</dbReference>
<dbReference type="PANTHER" id="PTHR23135">
    <property type="entry name" value="MUR LIGASE FAMILY MEMBER"/>
    <property type="match status" value="1"/>
</dbReference>
<keyword evidence="14" id="KW-1185">Reference proteome</keyword>
<evidence type="ECO:0000256" key="7">
    <source>
        <dbReference type="HAMAP-Rule" id="MF_00208"/>
    </source>
</evidence>
<evidence type="ECO:0000313" key="14">
    <source>
        <dbReference type="Proteomes" id="UP000245590"/>
    </source>
</evidence>
<evidence type="ECO:0000256" key="2">
    <source>
        <dbReference type="ARBA" id="ARBA00022618"/>
    </source>
</evidence>
<feature type="binding site" evidence="7">
    <location>
        <position position="214"/>
    </location>
    <ligand>
        <name>UDP-N-acetyl-alpha-D-muramoyl-L-alanyl-D-glutamate</name>
        <dbReference type="ChEBI" id="CHEBI:83900"/>
    </ligand>
</feature>
<protein>
    <recommendedName>
        <fullName evidence="7">UDP-N-acetylmuramoyl-L-alanyl-D-glutamate--2,6-diaminopimelate ligase</fullName>
        <ecNumber evidence="7">6.3.2.13</ecNumber>
    </recommendedName>
    <alternativeName>
        <fullName evidence="7">Meso-A2pm-adding enzyme</fullName>
    </alternativeName>
    <alternativeName>
        <fullName evidence="7">Meso-diaminopimelate-adding enzyme</fullName>
    </alternativeName>
    <alternativeName>
        <fullName evidence="7">UDP-MurNAc-L-Ala-D-Glu:meso-diaminopimelate ligase</fullName>
    </alternativeName>
    <alternativeName>
        <fullName evidence="7">UDP-MurNAc-tripeptide synthetase</fullName>
    </alternativeName>
    <alternativeName>
        <fullName evidence="7">UDP-N-acetylmuramyl-tripeptide synthetase</fullName>
    </alternativeName>
</protein>
<dbReference type="Gene3D" id="3.40.1190.10">
    <property type="entry name" value="Mur-like, catalytic domain"/>
    <property type="match status" value="1"/>
</dbReference>
<reference evidence="13 14" key="1">
    <citation type="submission" date="2018-05" db="EMBL/GenBank/DDBJ databases">
        <title>Brachybacterium sp. M1HQ-2T, whole genome shotgun sequence.</title>
        <authorList>
            <person name="Tuo L."/>
        </authorList>
    </citation>
    <scope>NUCLEOTIDE SEQUENCE [LARGE SCALE GENOMIC DNA]</scope>
    <source>
        <strain evidence="13 14">M1HQ-2</strain>
    </source>
</reference>
<dbReference type="Proteomes" id="UP000245590">
    <property type="component" value="Unassembled WGS sequence"/>
</dbReference>
<feature type="binding site" evidence="7">
    <location>
        <begin position="140"/>
        <end position="146"/>
    </location>
    <ligand>
        <name>ATP</name>
        <dbReference type="ChEBI" id="CHEBI:30616"/>
    </ligand>
</feature>
<name>A0A2U2RLN3_9MICO</name>